<dbReference type="SUPFAM" id="SSF54427">
    <property type="entry name" value="NTF2-like"/>
    <property type="match status" value="1"/>
</dbReference>
<dbReference type="InterPro" id="IPR032710">
    <property type="entry name" value="NTF2-like_dom_sf"/>
</dbReference>
<evidence type="ECO:0000259" key="1">
    <source>
        <dbReference type="Pfam" id="PF14534"/>
    </source>
</evidence>
<proteinExistence type="predicted"/>
<protein>
    <submittedName>
        <fullName evidence="2">DUF4440 domain-containing protein</fullName>
    </submittedName>
</protein>
<organism evidence="2 3">
    <name type="scientific">Zhenhengia yiwuensis</name>
    <dbReference type="NCBI Taxonomy" id="2763666"/>
    <lineage>
        <taxon>Bacteria</taxon>
        <taxon>Bacillati</taxon>
        <taxon>Bacillota</taxon>
        <taxon>Clostridia</taxon>
        <taxon>Lachnospirales</taxon>
        <taxon>Lachnospiraceae</taxon>
        <taxon>Zhenhengia</taxon>
    </lineage>
</organism>
<dbReference type="AlphaFoldDB" id="A0A926EIU3"/>
<feature type="domain" description="DUF4440" evidence="1">
    <location>
        <begin position="7"/>
        <end position="110"/>
    </location>
</feature>
<evidence type="ECO:0000313" key="3">
    <source>
        <dbReference type="Proteomes" id="UP000655830"/>
    </source>
</evidence>
<sequence>MEVEELILTLEERLLNPEVRCSKQQLEELLDGEFVEFCSSGNIYIYDKDKVIDTQINLEVHNWRILDFKIKWISKECILATYMLVKYSMETKKYSLRSSIWRKQDLKWKMIFHQGTKINE</sequence>
<dbReference type="InterPro" id="IPR027843">
    <property type="entry name" value="DUF4440"/>
</dbReference>
<dbReference type="EMBL" id="JACRSY010000035">
    <property type="protein sequence ID" value="MBC8581053.1"/>
    <property type="molecule type" value="Genomic_DNA"/>
</dbReference>
<dbReference type="Proteomes" id="UP000655830">
    <property type="component" value="Unassembled WGS sequence"/>
</dbReference>
<gene>
    <name evidence="2" type="ORF">H8718_16170</name>
</gene>
<evidence type="ECO:0000313" key="2">
    <source>
        <dbReference type="EMBL" id="MBC8581053.1"/>
    </source>
</evidence>
<name>A0A926EIU3_9FIRM</name>
<dbReference type="Pfam" id="PF14534">
    <property type="entry name" value="DUF4440"/>
    <property type="match status" value="1"/>
</dbReference>
<reference evidence="2" key="1">
    <citation type="submission" date="2020-08" db="EMBL/GenBank/DDBJ databases">
        <title>Genome public.</title>
        <authorList>
            <person name="Liu C."/>
            <person name="Sun Q."/>
        </authorList>
    </citation>
    <scope>NUCLEOTIDE SEQUENCE</scope>
    <source>
        <strain evidence="2">NSJ-12</strain>
    </source>
</reference>
<dbReference type="Gene3D" id="3.10.450.50">
    <property type="match status" value="1"/>
</dbReference>
<accession>A0A926EIU3</accession>
<keyword evidence="3" id="KW-1185">Reference proteome</keyword>
<comment type="caution">
    <text evidence="2">The sequence shown here is derived from an EMBL/GenBank/DDBJ whole genome shotgun (WGS) entry which is preliminary data.</text>
</comment>